<feature type="compositionally biased region" description="Low complexity" evidence="1">
    <location>
        <begin position="14"/>
        <end position="23"/>
    </location>
</feature>
<dbReference type="RefSeq" id="WP_187555311.1">
    <property type="nucleotide sequence ID" value="NZ_CP060716.1"/>
</dbReference>
<proteinExistence type="predicted"/>
<keyword evidence="2" id="KW-1133">Transmembrane helix</keyword>
<dbReference type="Proteomes" id="UP000515934">
    <property type="component" value="Chromosome"/>
</dbReference>
<sequence length="171" mass="17903">MREQIEMGREPGQPTLLAGGPAPALGTGRDVLPSLEEVAEKPKPMWRHPAFIVSAILTILALLAAAAFAAYALFGPGNGEVKSAAIEVVDGNAHVTWESSDAVEFFVVTNGQPVDLTQLVAGENEAWIPAALNLFTQSSCFVVRPESASDEEVSLDGSALQSQRASSVCVG</sequence>
<evidence type="ECO:0000256" key="2">
    <source>
        <dbReference type="SAM" id="Phobius"/>
    </source>
</evidence>
<evidence type="ECO:0000313" key="4">
    <source>
        <dbReference type="Proteomes" id="UP000515934"/>
    </source>
</evidence>
<protein>
    <submittedName>
        <fullName evidence="3">Uncharacterized protein</fullName>
    </submittedName>
</protein>
<accession>A0A7G9S4R6</accession>
<keyword evidence="2" id="KW-0472">Membrane</keyword>
<dbReference type="KEGG" id="ldn:H9L06_00070"/>
<feature type="region of interest" description="Disordered" evidence="1">
    <location>
        <begin position="1"/>
        <end position="23"/>
    </location>
</feature>
<dbReference type="AlphaFoldDB" id="A0A7G9S4R6"/>
<reference evidence="3 4" key="1">
    <citation type="submission" date="2020-08" db="EMBL/GenBank/DDBJ databases">
        <title>Genome sequence of Leucobacter denitrificans KACC 14055T.</title>
        <authorList>
            <person name="Hyun D.-W."/>
            <person name="Bae J.-W."/>
        </authorList>
    </citation>
    <scope>NUCLEOTIDE SEQUENCE [LARGE SCALE GENOMIC DNA]</scope>
    <source>
        <strain evidence="3 4">KACC 14055</strain>
    </source>
</reference>
<evidence type="ECO:0000256" key="1">
    <source>
        <dbReference type="SAM" id="MobiDB-lite"/>
    </source>
</evidence>
<gene>
    <name evidence="3" type="ORF">H9L06_00070</name>
</gene>
<feature type="transmembrane region" description="Helical" evidence="2">
    <location>
        <begin position="50"/>
        <end position="74"/>
    </location>
</feature>
<organism evidence="3 4">
    <name type="scientific">Leucobacter denitrificans</name>
    <dbReference type="NCBI Taxonomy" id="683042"/>
    <lineage>
        <taxon>Bacteria</taxon>
        <taxon>Bacillati</taxon>
        <taxon>Actinomycetota</taxon>
        <taxon>Actinomycetes</taxon>
        <taxon>Micrococcales</taxon>
        <taxon>Microbacteriaceae</taxon>
        <taxon>Leucobacter</taxon>
    </lineage>
</organism>
<evidence type="ECO:0000313" key="3">
    <source>
        <dbReference type="EMBL" id="QNN62841.1"/>
    </source>
</evidence>
<name>A0A7G9S4R6_9MICO</name>
<keyword evidence="4" id="KW-1185">Reference proteome</keyword>
<dbReference type="EMBL" id="CP060716">
    <property type="protein sequence ID" value="QNN62841.1"/>
    <property type="molecule type" value="Genomic_DNA"/>
</dbReference>
<keyword evidence="2" id="KW-0812">Transmembrane</keyword>